<dbReference type="AlphaFoldDB" id="A0A1M4EDC9"/>
<proteinExistence type="predicted"/>
<accession>A0A1M4EDC9</accession>
<dbReference type="RefSeq" id="WP_225275872.1">
    <property type="nucleotide sequence ID" value="NZ_CP084058.1"/>
</dbReference>
<sequence length="57" mass="6059">MIPAIEVHAHCAHGGGSLPYGPGRIDNAWRRRHDIAGTLEAGRVTTWPGLDRVGTAS</sequence>
<organism evidence="1">
    <name type="scientific">Nonomuraea gerenzanensis</name>
    <dbReference type="NCBI Taxonomy" id="93944"/>
    <lineage>
        <taxon>Bacteria</taxon>
        <taxon>Bacillati</taxon>
        <taxon>Actinomycetota</taxon>
        <taxon>Actinomycetes</taxon>
        <taxon>Streptosporangiales</taxon>
        <taxon>Streptosporangiaceae</taxon>
        <taxon>Nonomuraea</taxon>
    </lineage>
</organism>
<dbReference type="EMBL" id="LT559118">
    <property type="protein sequence ID" value="SBO96583.1"/>
    <property type="molecule type" value="Genomic_DNA"/>
</dbReference>
<name>A0A1M4EDC9_9ACTN</name>
<gene>
    <name evidence="1" type="ORF">BN4615_P6099</name>
</gene>
<protein>
    <recommendedName>
        <fullName evidence="2">Amidohydrolase</fullName>
    </recommendedName>
</protein>
<evidence type="ECO:0008006" key="2">
    <source>
        <dbReference type="Google" id="ProtNLM"/>
    </source>
</evidence>
<evidence type="ECO:0000313" key="1">
    <source>
        <dbReference type="EMBL" id="SBO96583.1"/>
    </source>
</evidence>
<reference evidence="1" key="1">
    <citation type="submission" date="2016-04" db="EMBL/GenBank/DDBJ databases">
        <authorList>
            <person name="Evans L.H."/>
            <person name="Alamgir A."/>
            <person name="Owens N."/>
            <person name="Weber N.D."/>
            <person name="Virtaneva K."/>
            <person name="Barbian K."/>
            <person name="Babar A."/>
            <person name="Rosenke K."/>
        </authorList>
    </citation>
    <scope>NUCLEOTIDE SEQUENCE</scope>
    <source>
        <strain evidence="1">Nono1</strain>
    </source>
</reference>